<dbReference type="PATRIC" id="fig|1217712.3.peg.3007"/>
<comment type="caution">
    <text evidence="1">The sequence shown here is derived from an EMBL/GenBank/DDBJ whole genome shotgun (WGS) entry which is preliminary data.</text>
</comment>
<evidence type="ECO:0000313" key="2">
    <source>
        <dbReference type="Proteomes" id="UP000013049"/>
    </source>
</evidence>
<sequence>MNIETLCGRKRNIEDEIREAEHELKHIGSCSTADLTQEQIAQLDERSVLVS</sequence>
<evidence type="ECO:0000313" key="1">
    <source>
        <dbReference type="EMBL" id="ENU92021.1"/>
    </source>
</evidence>
<name>N8UWQ9_9GAMM</name>
<organism evidence="1 2">
    <name type="scientific">Acinetobacter vivianii</name>
    <dbReference type="NCBI Taxonomy" id="1776742"/>
    <lineage>
        <taxon>Bacteria</taxon>
        <taxon>Pseudomonadati</taxon>
        <taxon>Pseudomonadota</taxon>
        <taxon>Gammaproteobacteria</taxon>
        <taxon>Moraxellales</taxon>
        <taxon>Moraxellaceae</taxon>
        <taxon>Acinetobacter</taxon>
    </lineage>
</organism>
<reference evidence="1 2" key="1">
    <citation type="submission" date="2013-02" db="EMBL/GenBank/DDBJ databases">
        <title>The Genome Sequence of Acinetobacter sp. NIPH 758.</title>
        <authorList>
            <consortium name="The Broad Institute Genome Sequencing Platform"/>
            <consortium name="The Broad Institute Genome Sequencing Center for Infectious Disease"/>
            <person name="Cerqueira G."/>
            <person name="Feldgarden M."/>
            <person name="Courvalin P."/>
            <person name="Perichon B."/>
            <person name="Grillot-Courvalin C."/>
            <person name="Clermont D."/>
            <person name="Rocha E."/>
            <person name="Yoon E.-J."/>
            <person name="Nemec A."/>
            <person name="Walker B."/>
            <person name="Young S.K."/>
            <person name="Zeng Q."/>
            <person name="Gargeya S."/>
            <person name="Fitzgerald M."/>
            <person name="Haas B."/>
            <person name="Abouelleil A."/>
            <person name="Alvarado L."/>
            <person name="Arachchi H.M."/>
            <person name="Berlin A.M."/>
            <person name="Chapman S.B."/>
            <person name="Dewar J."/>
            <person name="Goldberg J."/>
            <person name="Griggs A."/>
            <person name="Gujja S."/>
            <person name="Hansen M."/>
            <person name="Howarth C."/>
            <person name="Imamovic A."/>
            <person name="Larimer J."/>
            <person name="McCowan C."/>
            <person name="Murphy C."/>
            <person name="Neiman D."/>
            <person name="Pearson M."/>
            <person name="Priest M."/>
            <person name="Roberts A."/>
            <person name="Saif S."/>
            <person name="Shea T."/>
            <person name="Sisk P."/>
            <person name="Sykes S."/>
            <person name="Wortman J."/>
            <person name="Nusbaum C."/>
            <person name="Birren B."/>
        </authorList>
    </citation>
    <scope>NUCLEOTIDE SEQUENCE [LARGE SCALE GENOMIC DNA]</scope>
    <source>
        <strain evidence="1 2">NIPH 758</strain>
    </source>
</reference>
<proteinExistence type="predicted"/>
<dbReference type="AlphaFoldDB" id="N8UWQ9"/>
<accession>N8UWQ9</accession>
<dbReference type="EMBL" id="APPC01000018">
    <property type="protein sequence ID" value="ENU92021.1"/>
    <property type="molecule type" value="Genomic_DNA"/>
</dbReference>
<protein>
    <submittedName>
        <fullName evidence="1">Uncharacterized protein</fullName>
    </submittedName>
</protein>
<dbReference type="eggNOG" id="ENOG50302T7">
    <property type="taxonomic scope" value="Bacteria"/>
</dbReference>
<gene>
    <name evidence="1" type="ORF">F971_03114</name>
</gene>
<dbReference type="HOGENOM" id="CLU_3094538_0_0_6"/>
<dbReference type="RefSeq" id="WP_004772964.1">
    <property type="nucleotide sequence ID" value="NZ_KB849357.1"/>
</dbReference>
<dbReference type="Proteomes" id="UP000013049">
    <property type="component" value="Unassembled WGS sequence"/>
</dbReference>